<dbReference type="InterPro" id="IPR006103">
    <property type="entry name" value="Glyco_hydro_2_cat"/>
</dbReference>
<dbReference type="InterPro" id="IPR006104">
    <property type="entry name" value="Glyco_hydro_2_N"/>
</dbReference>
<dbReference type="Pfam" id="PF02836">
    <property type="entry name" value="Glyco_hydro_2_C"/>
    <property type="match status" value="1"/>
</dbReference>
<dbReference type="AlphaFoldDB" id="A0A8J8SC56"/>
<evidence type="ECO:0000259" key="5">
    <source>
        <dbReference type="Pfam" id="PF02836"/>
    </source>
</evidence>
<name>A0A8J8SC56_9FIRM</name>
<sequence length="776" mass="90053">MREIISLNSKWRFIKGDDSSSHLNDYDDSSWDMVNLPHSIDITPINSSGGRNYQGICRYRKHFNLEKKMKGKKVFLEFEGAMQVLEVWVNNEKLATHYCGYTPAVYDISSLVNYNAENIISVILDNSDRSDVPPGKKQQDLDFSYDGGIYRQVRLHRVNPLYITNAVLENKVAGGGLFVSFDSVSKDKAQLRIQTHIRNEYNESKTFTLSQKLLDKEDHCVSETYNAYELNSSEDAHYVQSQVVVKPNLWHPHSPYMYKLRTEIMIDGELSDLIETPLGIRDFEFTNDRGFLINNEHLKISGANYHQTFIHVGNAMSSNLLKRDARKLREAGMIHIRSHYPFSEDFIDECDRLGITLTISNPGWQFYEEGIFKERSYQNLKDIVRWLRNHPSIIIWEPILNESVMPEDYQLRVNEIVHEELPYGPCYTGSDQGLGDISYRKFDPYMLGPKSENFDPEAYKIIEKQVDKPRWIREYGDYPDNFVDQSCAWRVPRGWGEDIMLKQVRRMIWNKNPWMTNYTYLYNDAKLCGFAMWPGIEHNRGYHINPCWGGFLDLQRIPKYSFYFFKSQREPDDYLNLVDSGPMVYIANSWSEVSPDDITIFSNCDKIRLYHNDRFIEEREPDKIKIKHPPFTFKNNFYFGRERSEIRAEGIIDGKVVASDKRYSPGVPVKLHLEGDYMGLNLQADGSDLLFVRCIVHDDKNSITPLTLDNHDILFSIEGPGKIIGDNIKRPELGQTGILIQSTTQPGNIHVKAELLHPQKYEKIAVKSGSIEITSY</sequence>
<dbReference type="EMBL" id="CP058561">
    <property type="protein sequence ID" value="QUH29468.1"/>
    <property type="molecule type" value="Genomic_DNA"/>
</dbReference>
<feature type="domain" description="Glycoside hydrolase family 2 immunoglobulin-like beta-sandwich" evidence="4">
    <location>
        <begin position="183"/>
        <end position="281"/>
    </location>
</feature>
<dbReference type="GO" id="GO:0005975">
    <property type="term" value="P:carbohydrate metabolic process"/>
    <property type="evidence" value="ECO:0007669"/>
    <property type="project" value="InterPro"/>
</dbReference>
<dbReference type="PANTHER" id="PTHR42732:SF1">
    <property type="entry name" value="BETA-MANNOSIDASE"/>
    <property type="match status" value="1"/>
</dbReference>
<evidence type="ECO:0000259" key="6">
    <source>
        <dbReference type="Pfam" id="PF02837"/>
    </source>
</evidence>
<evidence type="ECO:0000313" key="7">
    <source>
        <dbReference type="EMBL" id="QUH29468.1"/>
    </source>
</evidence>
<dbReference type="SUPFAM" id="SSF49785">
    <property type="entry name" value="Galactose-binding domain-like"/>
    <property type="match status" value="1"/>
</dbReference>
<dbReference type="InterPro" id="IPR008979">
    <property type="entry name" value="Galactose-bd-like_sf"/>
</dbReference>
<reference evidence="7 8" key="1">
    <citation type="submission" date="2020-07" db="EMBL/GenBank/DDBJ databases">
        <title>Vallitalea guaymasensis genome.</title>
        <authorList>
            <person name="Postec A."/>
        </authorList>
    </citation>
    <scope>NUCLEOTIDE SEQUENCE [LARGE SCALE GENOMIC DNA]</scope>
    <source>
        <strain evidence="7 8">Ra1766G1</strain>
    </source>
</reference>
<feature type="domain" description="Glycoside hydrolase family 2 catalytic" evidence="5">
    <location>
        <begin position="288"/>
        <end position="410"/>
    </location>
</feature>
<evidence type="ECO:0000256" key="2">
    <source>
        <dbReference type="ARBA" id="ARBA00022801"/>
    </source>
</evidence>
<dbReference type="Proteomes" id="UP000677305">
    <property type="component" value="Chromosome"/>
</dbReference>
<dbReference type="InterPro" id="IPR013783">
    <property type="entry name" value="Ig-like_fold"/>
</dbReference>
<evidence type="ECO:0000256" key="1">
    <source>
        <dbReference type="ARBA" id="ARBA00007401"/>
    </source>
</evidence>
<keyword evidence="8" id="KW-1185">Reference proteome</keyword>
<dbReference type="Gene3D" id="2.60.40.10">
    <property type="entry name" value="Immunoglobulins"/>
    <property type="match status" value="3"/>
</dbReference>
<comment type="similarity">
    <text evidence="1">Belongs to the glycosyl hydrolase 2 family.</text>
</comment>
<dbReference type="KEGG" id="vgu:HYG85_11280"/>
<dbReference type="InterPro" id="IPR036156">
    <property type="entry name" value="Beta-gal/glucu_dom_sf"/>
</dbReference>
<dbReference type="InterPro" id="IPR017853">
    <property type="entry name" value="GH"/>
</dbReference>
<dbReference type="InterPro" id="IPR006102">
    <property type="entry name" value="Ig-like_GH2"/>
</dbReference>
<dbReference type="SUPFAM" id="SSF51445">
    <property type="entry name" value="(Trans)glycosidases"/>
    <property type="match status" value="1"/>
</dbReference>
<dbReference type="InterPro" id="IPR051913">
    <property type="entry name" value="GH2_Domain-Containing"/>
</dbReference>
<keyword evidence="2" id="KW-0378">Hydrolase</keyword>
<gene>
    <name evidence="7" type="ORF">HYG85_11280</name>
</gene>
<dbReference type="GO" id="GO:0004553">
    <property type="term" value="F:hydrolase activity, hydrolyzing O-glycosyl compounds"/>
    <property type="evidence" value="ECO:0007669"/>
    <property type="project" value="InterPro"/>
</dbReference>
<organism evidence="7 8">
    <name type="scientific">Vallitalea guaymasensis</name>
    <dbReference type="NCBI Taxonomy" id="1185412"/>
    <lineage>
        <taxon>Bacteria</taxon>
        <taxon>Bacillati</taxon>
        <taxon>Bacillota</taxon>
        <taxon>Clostridia</taxon>
        <taxon>Lachnospirales</taxon>
        <taxon>Vallitaleaceae</taxon>
        <taxon>Vallitalea</taxon>
    </lineage>
</organism>
<dbReference type="Gene3D" id="3.20.20.80">
    <property type="entry name" value="Glycosidases"/>
    <property type="match status" value="1"/>
</dbReference>
<dbReference type="Pfam" id="PF00703">
    <property type="entry name" value="Glyco_hydro_2"/>
    <property type="match status" value="1"/>
</dbReference>
<evidence type="ECO:0000256" key="3">
    <source>
        <dbReference type="ARBA" id="ARBA00023295"/>
    </source>
</evidence>
<dbReference type="Pfam" id="PF02837">
    <property type="entry name" value="Glyco_hydro_2_N"/>
    <property type="match status" value="1"/>
</dbReference>
<feature type="domain" description="Glycosyl hydrolases family 2 sugar binding" evidence="6">
    <location>
        <begin position="24"/>
        <end position="157"/>
    </location>
</feature>
<accession>A0A8J8SC56</accession>
<evidence type="ECO:0000259" key="4">
    <source>
        <dbReference type="Pfam" id="PF00703"/>
    </source>
</evidence>
<dbReference type="Gene3D" id="2.60.120.260">
    <property type="entry name" value="Galactose-binding domain-like"/>
    <property type="match status" value="1"/>
</dbReference>
<keyword evidence="3" id="KW-0326">Glycosidase</keyword>
<dbReference type="SUPFAM" id="SSF49303">
    <property type="entry name" value="beta-Galactosidase/glucuronidase domain"/>
    <property type="match status" value="1"/>
</dbReference>
<dbReference type="RefSeq" id="WP_212693535.1">
    <property type="nucleotide sequence ID" value="NZ_CP058561.1"/>
</dbReference>
<proteinExistence type="inferred from homology"/>
<protein>
    <submittedName>
        <fullName evidence="7">Beta galactosidase jelly roll domain-containing protein</fullName>
    </submittedName>
</protein>
<evidence type="ECO:0000313" key="8">
    <source>
        <dbReference type="Proteomes" id="UP000677305"/>
    </source>
</evidence>
<dbReference type="PANTHER" id="PTHR42732">
    <property type="entry name" value="BETA-GALACTOSIDASE"/>
    <property type="match status" value="1"/>
</dbReference>